<keyword evidence="1" id="KW-1133">Transmembrane helix</keyword>
<dbReference type="Proteomes" id="UP000095495">
    <property type="component" value="Unassembled WGS sequence"/>
</dbReference>
<dbReference type="InterPro" id="IPR008875">
    <property type="entry name" value="TraX"/>
</dbReference>
<evidence type="ECO:0000313" key="2">
    <source>
        <dbReference type="EMBL" id="CUM70071.1"/>
    </source>
</evidence>
<feature type="transmembrane region" description="Helical" evidence="1">
    <location>
        <begin position="207"/>
        <end position="238"/>
    </location>
</feature>
<protein>
    <submittedName>
        <fullName evidence="2">Conjugal transfer protein TrbP</fullName>
    </submittedName>
</protein>
<feature type="transmembrane region" description="Helical" evidence="1">
    <location>
        <begin position="20"/>
        <end position="40"/>
    </location>
</feature>
<evidence type="ECO:0000313" key="3">
    <source>
        <dbReference type="Proteomes" id="UP000095495"/>
    </source>
</evidence>
<dbReference type="Pfam" id="PF05857">
    <property type="entry name" value="TraX"/>
    <property type="match status" value="1"/>
</dbReference>
<sequence length="276" mass="31943">MSLDRKINRIQFLSGNSLKVIAVLTMLIDHLCKIVLQWLLSNYWGAMADNGQMSWERFREIDYFIRFDLQSIGTIAFPLFCFLLAEGFQHTRSKKRYIGLMLAFALISEVPFDIGFFSAYSRMEDTFPFYLKYQNVFFTLFLGLLTLVCLERFSCKSDLPVDRIKSAVLQVLSVVLFSGIAEGIHCDYGMQGILFISAFYICRNHRIYQVLLFLLAYMGTTGNQPPLCTLLACLLILLYNGKRGKLKLKYFFYVFYPAHILVLYLIQIGLGKYLLK</sequence>
<keyword evidence="1" id="KW-0472">Membrane</keyword>
<feature type="transmembrane region" description="Helical" evidence="1">
    <location>
        <begin position="250"/>
        <end position="270"/>
    </location>
</feature>
<organism evidence="2 3">
    <name type="scientific">Roseburia faecis</name>
    <dbReference type="NCBI Taxonomy" id="301302"/>
    <lineage>
        <taxon>Bacteria</taxon>
        <taxon>Bacillati</taxon>
        <taxon>Bacillota</taxon>
        <taxon>Clostridia</taxon>
        <taxon>Lachnospirales</taxon>
        <taxon>Lachnospiraceae</taxon>
        <taxon>Roseburia</taxon>
    </lineage>
</organism>
<dbReference type="RefSeq" id="WP_025483373.1">
    <property type="nucleotide sequence ID" value="NZ_CYXV01000001.1"/>
</dbReference>
<dbReference type="EMBL" id="CYXV01000001">
    <property type="protein sequence ID" value="CUM70071.1"/>
    <property type="molecule type" value="Genomic_DNA"/>
</dbReference>
<feature type="transmembrane region" description="Helical" evidence="1">
    <location>
        <begin position="97"/>
        <end position="121"/>
    </location>
</feature>
<feature type="transmembrane region" description="Helical" evidence="1">
    <location>
        <begin position="133"/>
        <end position="150"/>
    </location>
</feature>
<evidence type="ECO:0000256" key="1">
    <source>
        <dbReference type="SAM" id="Phobius"/>
    </source>
</evidence>
<keyword evidence="1" id="KW-0812">Transmembrane</keyword>
<reference evidence="2 3" key="1">
    <citation type="submission" date="2015-09" db="EMBL/GenBank/DDBJ databases">
        <authorList>
            <consortium name="Pathogen Informatics"/>
        </authorList>
    </citation>
    <scope>NUCLEOTIDE SEQUENCE [LARGE SCALE GENOMIC DNA]</scope>
    <source>
        <strain evidence="2 3">2789STDY5608863</strain>
    </source>
</reference>
<feature type="transmembrane region" description="Helical" evidence="1">
    <location>
        <begin position="63"/>
        <end position="85"/>
    </location>
</feature>
<feature type="transmembrane region" description="Helical" evidence="1">
    <location>
        <begin position="171"/>
        <end position="201"/>
    </location>
</feature>
<name>A0A173QWW8_9FIRM</name>
<proteinExistence type="predicted"/>
<gene>
    <name evidence="2" type="ORF">ERS852420_00095</name>
</gene>
<accession>A0A173QWW8</accession>
<dbReference type="AlphaFoldDB" id="A0A173QWW8"/>